<keyword evidence="3" id="KW-0808">Transferase</keyword>
<sequence length="750" mass="86426">MNTDTITKEILFDQLDLSTIQTNPDFKEDSVREAIILPILKILGYGEDSIVRSKAVKHPFLKTGSKKRPITLIPDYILKVQNNFAWVLDAKAPDEKIINGDNVEQVYSYAIHPEIRSVYFALCNGLEFSLFRTSDTNQPILHFQIAEIELHWHNLKKFLSPDSFQVGKTFSYETSVRPKEKFDYSNRPLLREIPVKKQKAKRHFGVHGYFTKQAWNVVATYIRNFSNHGDLVLDPFGGSGITAVEALMTGRKTINIDLNPMAVFLVQSLVAPVKPMDLAQAFDEVKVEYLRYEPKTEDEIKRAIKKYPGPKSLPLPKGSDVDTVDQLFSDKQIAQLALLKSIIKKQADENIRNSLLLMFSGLVTKANLTYHNSTTRNQGGGNASAFQYYRYRIAPKPVDLDIMKFFELRYQKVREAKKEMNSFINEQTISNAQIVKGTATNLVFLSDESVDYIYTDPPYGKKIPYLDLSVMWNAWLDLDVTEEDYKQEAIEGGEHQKTKEQYNELIAQSIQEMFRVLKFDRWLSFVFAHKDPGFWHWIIDTAERCGFEYVGAVPQKNGQPSFKKKQNPFTVLSGQLIINFRKVKNPKTIMKAHLGMNMTEIIMQATEGIIAKNNGATLEQINDEIIIKGLELGFLDLLKEEYSDLTPFLLENFDYDKETTIYSIKKDTKFQTHIDVKLRIRFYLISYLCRMEREKKNAPFDEIVLHIIPLLKNGTTPENQTILTVLEEIGERVEQDCWRLKQEGQLKLNL</sequence>
<dbReference type="Gene3D" id="3.40.50.150">
    <property type="entry name" value="Vaccinia Virus protein VP39"/>
    <property type="match status" value="2"/>
</dbReference>
<keyword evidence="2" id="KW-0489">Methyltransferase</keyword>
<reference evidence="5" key="1">
    <citation type="submission" date="2019-03" db="EMBL/GenBank/DDBJ databases">
        <title>Single cell metagenomics reveals metabolic interactions within the superorganism composed of flagellate Streblomastix strix and complex community of Bacteroidetes bacteria on its surface.</title>
        <authorList>
            <person name="Treitli S.C."/>
            <person name="Kolisko M."/>
            <person name="Husnik F."/>
            <person name="Keeling P."/>
            <person name="Hampl V."/>
        </authorList>
    </citation>
    <scope>NUCLEOTIDE SEQUENCE</scope>
    <source>
        <strain evidence="5">STM</strain>
    </source>
</reference>
<evidence type="ECO:0000256" key="3">
    <source>
        <dbReference type="ARBA" id="ARBA00022679"/>
    </source>
</evidence>
<evidence type="ECO:0000256" key="1">
    <source>
        <dbReference type="ARBA" id="ARBA00006594"/>
    </source>
</evidence>
<dbReference type="GO" id="GO:0008170">
    <property type="term" value="F:N-methyltransferase activity"/>
    <property type="evidence" value="ECO:0007669"/>
    <property type="project" value="InterPro"/>
</dbReference>
<accession>A0A5J4SBV3</accession>
<dbReference type="InterPro" id="IPR002941">
    <property type="entry name" value="DNA_methylase_N4/N6"/>
</dbReference>
<name>A0A5J4SBV3_9ZZZZ</name>
<comment type="caution">
    <text evidence="5">The sequence shown here is derived from an EMBL/GenBank/DDBJ whole genome shotgun (WGS) entry which is preliminary data.</text>
</comment>
<evidence type="ECO:0000313" key="5">
    <source>
        <dbReference type="EMBL" id="KAA6342935.1"/>
    </source>
</evidence>
<dbReference type="EMBL" id="SNRY01000298">
    <property type="protein sequence ID" value="KAA6342935.1"/>
    <property type="molecule type" value="Genomic_DNA"/>
</dbReference>
<feature type="domain" description="DNA methylase N-4/N-6" evidence="4">
    <location>
        <begin position="198"/>
        <end position="261"/>
    </location>
</feature>
<dbReference type="Pfam" id="PF01555">
    <property type="entry name" value="N6_N4_Mtase"/>
    <property type="match status" value="1"/>
</dbReference>
<dbReference type="GO" id="GO:0003677">
    <property type="term" value="F:DNA binding"/>
    <property type="evidence" value="ECO:0007669"/>
    <property type="project" value="InterPro"/>
</dbReference>
<gene>
    <name evidence="5" type="ORF">EZS27_009340</name>
</gene>
<dbReference type="GO" id="GO:0032259">
    <property type="term" value="P:methylation"/>
    <property type="evidence" value="ECO:0007669"/>
    <property type="project" value="UniProtKB-KW"/>
</dbReference>
<protein>
    <recommendedName>
        <fullName evidence="4">DNA methylase N-4/N-6 domain-containing protein</fullName>
    </recommendedName>
</protein>
<dbReference type="AlphaFoldDB" id="A0A5J4SBV3"/>
<dbReference type="SUPFAM" id="SSF53335">
    <property type="entry name" value="S-adenosyl-L-methionine-dependent methyltransferases"/>
    <property type="match status" value="2"/>
</dbReference>
<organism evidence="5">
    <name type="scientific">termite gut metagenome</name>
    <dbReference type="NCBI Taxonomy" id="433724"/>
    <lineage>
        <taxon>unclassified sequences</taxon>
        <taxon>metagenomes</taxon>
        <taxon>organismal metagenomes</taxon>
    </lineage>
</organism>
<proteinExistence type="inferred from homology"/>
<evidence type="ECO:0000256" key="2">
    <source>
        <dbReference type="ARBA" id="ARBA00022603"/>
    </source>
</evidence>
<dbReference type="InterPro" id="IPR029063">
    <property type="entry name" value="SAM-dependent_MTases_sf"/>
</dbReference>
<comment type="similarity">
    <text evidence="1">Belongs to the N(4)/N(6)-methyltransferase family.</text>
</comment>
<dbReference type="PROSITE" id="PS00092">
    <property type="entry name" value="N6_MTASE"/>
    <property type="match status" value="1"/>
</dbReference>
<evidence type="ECO:0000259" key="4">
    <source>
        <dbReference type="Pfam" id="PF01555"/>
    </source>
</evidence>
<dbReference type="InterPro" id="IPR002052">
    <property type="entry name" value="DNA_methylase_N6_adenine_CS"/>
</dbReference>